<dbReference type="GO" id="GO:0005739">
    <property type="term" value="C:mitochondrion"/>
    <property type="evidence" value="ECO:0007669"/>
    <property type="project" value="TreeGrafter"/>
</dbReference>
<dbReference type="Pfam" id="PF00350">
    <property type="entry name" value="Dynamin_N"/>
    <property type="match status" value="1"/>
</dbReference>
<evidence type="ECO:0000259" key="5">
    <source>
        <dbReference type="PROSITE" id="PS51718"/>
    </source>
</evidence>
<dbReference type="InterPro" id="IPR000375">
    <property type="entry name" value="Dynamin_stalk"/>
</dbReference>
<dbReference type="GO" id="GO:0006897">
    <property type="term" value="P:endocytosis"/>
    <property type="evidence" value="ECO:0007669"/>
    <property type="project" value="TreeGrafter"/>
</dbReference>
<dbReference type="SUPFAM" id="SSF52540">
    <property type="entry name" value="P-loop containing nucleoside triphosphate hydrolases"/>
    <property type="match status" value="1"/>
</dbReference>
<dbReference type="GO" id="GO:0005874">
    <property type="term" value="C:microtubule"/>
    <property type="evidence" value="ECO:0007669"/>
    <property type="project" value="TreeGrafter"/>
</dbReference>
<dbReference type="InterPro" id="IPR020850">
    <property type="entry name" value="GED_dom"/>
</dbReference>
<dbReference type="Gene3D" id="1.20.120.1240">
    <property type="entry name" value="Dynamin, middle domain"/>
    <property type="match status" value="1"/>
</dbReference>
<evidence type="ECO:0000259" key="4">
    <source>
        <dbReference type="PROSITE" id="PS51388"/>
    </source>
</evidence>
<evidence type="ECO:0000313" key="7">
    <source>
        <dbReference type="Proteomes" id="UP001397290"/>
    </source>
</evidence>
<dbReference type="GO" id="GO:0048312">
    <property type="term" value="P:intracellular distribution of mitochondria"/>
    <property type="evidence" value="ECO:0007669"/>
    <property type="project" value="TreeGrafter"/>
</dbReference>
<dbReference type="PANTHER" id="PTHR11566">
    <property type="entry name" value="DYNAMIN"/>
    <property type="match status" value="1"/>
</dbReference>
<dbReference type="InterPro" id="IPR022812">
    <property type="entry name" value="Dynamin"/>
</dbReference>
<dbReference type="InterPro" id="IPR030381">
    <property type="entry name" value="G_DYNAMIN_dom"/>
</dbReference>
<evidence type="ECO:0000256" key="1">
    <source>
        <dbReference type="ARBA" id="ARBA00022741"/>
    </source>
</evidence>
<dbReference type="GO" id="GO:0000266">
    <property type="term" value="P:mitochondrial fission"/>
    <property type="evidence" value="ECO:0007669"/>
    <property type="project" value="TreeGrafter"/>
</dbReference>
<comment type="caution">
    <text evidence="6">The sequence shown here is derived from an EMBL/GenBank/DDBJ whole genome shotgun (WGS) entry which is preliminary data.</text>
</comment>
<dbReference type="SMART" id="SM00053">
    <property type="entry name" value="DYNc"/>
    <property type="match status" value="1"/>
</dbReference>
<keyword evidence="2" id="KW-0342">GTP-binding</keyword>
<organism evidence="6 7">
    <name type="scientific">Beauveria asiatica</name>
    <dbReference type="NCBI Taxonomy" id="1069075"/>
    <lineage>
        <taxon>Eukaryota</taxon>
        <taxon>Fungi</taxon>
        <taxon>Dikarya</taxon>
        <taxon>Ascomycota</taxon>
        <taxon>Pezizomycotina</taxon>
        <taxon>Sordariomycetes</taxon>
        <taxon>Hypocreomycetidae</taxon>
        <taxon>Hypocreales</taxon>
        <taxon>Cordycipitaceae</taxon>
        <taxon>Beauveria</taxon>
    </lineage>
</organism>
<evidence type="ECO:0000256" key="2">
    <source>
        <dbReference type="ARBA" id="ARBA00023134"/>
    </source>
</evidence>
<dbReference type="GO" id="GO:0016559">
    <property type="term" value="P:peroxisome fission"/>
    <property type="evidence" value="ECO:0007669"/>
    <property type="project" value="TreeGrafter"/>
</dbReference>
<reference evidence="6 7" key="1">
    <citation type="submission" date="2020-02" db="EMBL/GenBank/DDBJ databases">
        <title>Comparative genomics of the hypocrealean fungal genus Beauvera.</title>
        <authorList>
            <person name="Showalter D.N."/>
            <person name="Bushley K.E."/>
            <person name="Rehner S.A."/>
        </authorList>
    </citation>
    <scope>NUCLEOTIDE SEQUENCE [LARGE SCALE GENOMIC DNA]</scope>
    <source>
        <strain evidence="6 7">ARSEF4384</strain>
    </source>
</reference>
<dbReference type="GO" id="GO:0005525">
    <property type="term" value="F:GTP binding"/>
    <property type="evidence" value="ECO:0007669"/>
    <property type="project" value="InterPro"/>
</dbReference>
<dbReference type="GO" id="GO:0008017">
    <property type="term" value="F:microtubule binding"/>
    <property type="evidence" value="ECO:0007669"/>
    <property type="project" value="TreeGrafter"/>
</dbReference>
<dbReference type="AlphaFoldDB" id="A0AAW0RFN6"/>
<dbReference type="PANTHER" id="PTHR11566:SF21">
    <property type="entry name" value="DYNAMIN RELATED PROTEIN 1, ISOFORM A"/>
    <property type="match status" value="1"/>
</dbReference>
<protein>
    <recommendedName>
        <fullName evidence="8">Dynamin family protein</fullName>
    </recommendedName>
</protein>
<proteinExistence type="predicted"/>
<evidence type="ECO:0000313" key="6">
    <source>
        <dbReference type="EMBL" id="KAK8140963.1"/>
    </source>
</evidence>
<dbReference type="Proteomes" id="UP001397290">
    <property type="component" value="Unassembled WGS sequence"/>
</dbReference>
<dbReference type="InterPro" id="IPR045063">
    <property type="entry name" value="Dynamin_N"/>
</dbReference>
<sequence>MVTKLRTAHGLEELCPAVQISLLDTVDSLRSHGLSGLIPLPQIVVCGDQSSGKSSVLESLSGVPFPVHGSLCTRFPTELILRRTPSTSITISIVPHHTHSESTKADLRTFHEELEDFNELPSLIEKAKIAMKMQHAFSKDILRIEINGPDRPHLTIVDLPGLIHSENKHQSSDDIGLIKQLNDYANQIVLKLAREADPTGRRTLGVITKPDTLNAGSESEHSFLSLAQNQEVPFHLGWHVLRNRDTETETWTLQKRDAEESRFLSLGAWVSVPAESRGIASLRARLSTVLVRRISRELPNLIKEMEDLSTQCQESLDKLGMARTTADEQKEYLMKISQSYQELIQNATAGTYTDPYFADGETVVEGRTYALTRDQYIGRIVSMIHQNRGTELAGMINPGIVTELFKDLASPWEEMAERHVREVCEATHQCLKRLIYYITDSAAADTIFSGIFEPRLDGLQQNSLAKLSELFKLHHEIHPITYDQRFIKDRETALKKWDEARVTASLRDAFGTIHLDCETTIRASIDFKKLIRQLLRQPEVDMDHFAATNALDCLLAYYDTALSRFIDDVAVKVIETCLVGQLRKIMDPMSIFKLDNVATDRLAGETDKHRTTREKLQAKLKALRNGRDTCNKLAAPFHHALETESSAEGGVDYNDDFLSAESRDLVVARKISLDKMRSGHRSPIPAPEEPTQEKLGDEWGFFDAPTSKKDKKKKKRALLLDEAELSTI</sequence>
<dbReference type="PROSITE" id="PS51718">
    <property type="entry name" value="G_DYNAMIN_2"/>
    <property type="match status" value="1"/>
</dbReference>
<keyword evidence="7" id="KW-1185">Reference proteome</keyword>
<accession>A0AAW0RFN6</accession>
<dbReference type="PRINTS" id="PR00195">
    <property type="entry name" value="DYNAMIN"/>
</dbReference>
<gene>
    <name evidence="6" type="ORF">G3M48_001218</name>
</gene>
<dbReference type="PROSITE" id="PS51388">
    <property type="entry name" value="GED"/>
    <property type="match status" value="1"/>
</dbReference>
<dbReference type="CDD" id="cd08771">
    <property type="entry name" value="DLP_1"/>
    <property type="match status" value="1"/>
</dbReference>
<feature type="domain" description="Dynamin-type G" evidence="5">
    <location>
        <begin position="37"/>
        <end position="299"/>
    </location>
</feature>
<dbReference type="Gene3D" id="3.40.50.300">
    <property type="entry name" value="P-loop containing nucleotide triphosphate hydrolases"/>
    <property type="match status" value="1"/>
</dbReference>
<dbReference type="Pfam" id="PF01031">
    <property type="entry name" value="Dynamin_M"/>
    <property type="match status" value="1"/>
</dbReference>
<feature type="domain" description="GED" evidence="4">
    <location>
        <begin position="547"/>
        <end position="638"/>
    </location>
</feature>
<dbReference type="EMBL" id="JAAHCF010001325">
    <property type="protein sequence ID" value="KAK8140963.1"/>
    <property type="molecule type" value="Genomic_DNA"/>
</dbReference>
<dbReference type="FunFam" id="3.40.50.300:FF:001425">
    <property type="entry name" value="Dynamin GTPase, putative"/>
    <property type="match status" value="1"/>
</dbReference>
<feature type="region of interest" description="Disordered" evidence="3">
    <location>
        <begin position="676"/>
        <end position="716"/>
    </location>
</feature>
<name>A0AAW0RFN6_9HYPO</name>
<evidence type="ECO:0008006" key="8">
    <source>
        <dbReference type="Google" id="ProtNLM"/>
    </source>
</evidence>
<evidence type="ECO:0000256" key="3">
    <source>
        <dbReference type="SAM" id="MobiDB-lite"/>
    </source>
</evidence>
<dbReference type="InterPro" id="IPR027417">
    <property type="entry name" value="P-loop_NTPase"/>
</dbReference>
<dbReference type="GO" id="GO:0016020">
    <property type="term" value="C:membrane"/>
    <property type="evidence" value="ECO:0007669"/>
    <property type="project" value="TreeGrafter"/>
</dbReference>
<keyword evidence="1" id="KW-0547">Nucleotide-binding</keyword>
<dbReference type="GO" id="GO:0003924">
    <property type="term" value="F:GTPase activity"/>
    <property type="evidence" value="ECO:0007669"/>
    <property type="project" value="InterPro"/>
</dbReference>
<dbReference type="InterPro" id="IPR001401">
    <property type="entry name" value="Dynamin_GTPase"/>
</dbReference>